<reference evidence="4 5" key="1">
    <citation type="submission" date="2015-01" db="EMBL/GenBank/DDBJ databases">
        <title>Deinococcus soli/N5/whole genome sequencing.</title>
        <authorList>
            <person name="Kim M.K."/>
            <person name="Srinivasan S."/>
            <person name="Lee J.-J."/>
        </authorList>
    </citation>
    <scope>NUCLEOTIDE SEQUENCE [LARGE SCALE GENOMIC DNA]</scope>
    <source>
        <strain evidence="4 5">N5</strain>
    </source>
</reference>
<name>A0A0F7JPG1_9DEIO</name>
<evidence type="ECO:0000256" key="1">
    <source>
        <dbReference type="SAM" id="Coils"/>
    </source>
</evidence>
<dbReference type="AlphaFoldDB" id="A0A0F7JPG1"/>
<feature type="domain" description="DUF1266" evidence="3">
    <location>
        <begin position="126"/>
        <end position="280"/>
    </location>
</feature>
<feature type="region of interest" description="Disordered" evidence="2">
    <location>
        <begin position="272"/>
        <end position="304"/>
    </location>
</feature>
<evidence type="ECO:0000313" key="5">
    <source>
        <dbReference type="Proteomes" id="UP000034024"/>
    </source>
</evidence>
<feature type="compositionally biased region" description="Polar residues" evidence="2">
    <location>
        <begin position="295"/>
        <end position="304"/>
    </location>
</feature>
<dbReference type="Proteomes" id="UP000034024">
    <property type="component" value="Chromosome"/>
</dbReference>
<dbReference type="Pfam" id="PF06889">
    <property type="entry name" value="DUF1266"/>
    <property type="match status" value="1"/>
</dbReference>
<keyword evidence="5" id="KW-1185">Reference proteome</keyword>
<evidence type="ECO:0000313" key="4">
    <source>
        <dbReference type="EMBL" id="AKH17627.1"/>
    </source>
</evidence>
<organism evidence="4 5">
    <name type="scientific">Deinococcus soli</name>
    <name type="common">ex Cha et al. 2016</name>
    <dbReference type="NCBI Taxonomy" id="1309411"/>
    <lineage>
        <taxon>Bacteria</taxon>
        <taxon>Thermotogati</taxon>
        <taxon>Deinococcota</taxon>
        <taxon>Deinococci</taxon>
        <taxon>Deinococcales</taxon>
        <taxon>Deinococcaceae</taxon>
        <taxon>Deinococcus</taxon>
    </lineage>
</organism>
<sequence length="304" mass="33240">MTLWTVLIPVAAGLALAALWWVGKAMLEGAREGLQEADAELAQERADRDAQAARDADARRAEVEAAALALSDADRFALNLRAPFTSLWLDIFETATHRPTAYFYQVMPPGQNRQARQEALRELAASLESGWGITDHASAMSSLAWLLGGGGHHEPYQQVRRALHGQNTAGLDRRHVTVVRQWEPEVGDVGGLAFDLARAADIAAQGVALGYLSDRQGWQVLGQCRQMAREAPFRDWAHYGRSFQAGAAFWNANPVRNRGYADAVKALLTRDDSPWRRDPWPPPGQPLNRGLAAVGTSSEASTLN</sequence>
<evidence type="ECO:0000259" key="3">
    <source>
        <dbReference type="Pfam" id="PF06889"/>
    </source>
</evidence>
<dbReference type="EMBL" id="CP011389">
    <property type="protein sequence ID" value="AKH17627.1"/>
    <property type="molecule type" value="Genomic_DNA"/>
</dbReference>
<accession>A0A0F7JPG1</accession>
<evidence type="ECO:0000256" key="2">
    <source>
        <dbReference type="SAM" id="MobiDB-lite"/>
    </source>
</evidence>
<dbReference type="KEGG" id="dch:SY84_11945"/>
<gene>
    <name evidence="4" type="ORF">SY84_11945</name>
</gene>
<dbReference type="InterPro" id="IPR009677">
    <property type="entry name" value="DUF1266"/>
</dbReference>
<feature type="coiled-coil region" evidence="1">
    <location>
        <begin position="27"/>
        <end position="54"/>
    </location>
</feature>
<keyword evidence="1" id="KW-0175">Coiled coil</keyword>
<dbReference type="OrthoDB" id="59980at2"/>
<protein>
    <recommendedName>
        <fullName evidence="3">DUF1266 domain-containing protein</fullName>
    </recommendedName>
</protein>
<dbReference type="RefSeq" id="WP_046844195.1">
    <property type="nucleotide sequence ID" value="NZ_CP011389.1"/>
</dbReference>
<dbReference type="PATRIC" id="fig|1309411.5.peg.2430"/>
<proteinExistence type="predicted"/>